<reference evidence="1" key="1">
    <citation type="submission" date="2023-03" db="EMBL/GenBank/DDBJ databases">
        <title>Massive genome expansion in bonnet fungi (Mycena s.s.) driven by repeated elements and novel gene families across ecological guilds.</title>
        <authorList>
            <consortium name="Lawrence Berkeley National Laboratory"/>
            <person name="Harder C.B."/>
            <person name="Miyauchi S."/>
            <person name="Viragh M."/>
            <person name="Kuo A."/>
            <person name="Thoen E."/>
            <person name="Andreopoulos B."/>
            <person name="Lu D."/>
            <person name="Skrede I."/>
            <person name="Drula E."/>
            <person name="Henrissat B."/>
            <person name="Morin E."/>
            <person name="Kohler A."/>
            <person name="Barry K."/>
            <person name="LaButti K."/>
            <person name="Morin E."/>
            <person name="Salamov A."/>
            <person name="Lipzen A."/>
            <person name="Mereny Z."/>
            <person name="Hegedus B."/>
            <person name="Baldrian P."/>
            <person name="Stursova M."/>
            <person name="Weitz H."/>
            <person name="Taylor A."/>
            <person name="Grigoriev I.V."/>
            <person name="Nagy L.G."/>
            <person name="Martin F."/>
            <person name="Kauserud H."/>
        </authorList>
    </citation>
    <scope>NUCLEOTIDE SEQUENCE</scope>
    <source>
        <strain evidence="1">CBHHK173m</strain>
    </source>
</reference>
<dbReference type="AlphaFoldDB" id="A0AAD6TN22"/>
<proteinExistence type="predicted"/>
<feature type="non-terminal residue" evidence="1">
    <location>
        <position position="1"/>
    </location>
</feature>
<accession>A0AAD6TN22</accession>
<dbReference type="InterPro" id="IPR040521">
    <property type="entry name" value="KDZ"/>
</dbReference>
<protein>
    <submittedName>
        <fullName evidence="1">Uncharacterized protein</fullName>
    </submittedName>
</protein>
<gene>
    <name evidence="1" type="ORF">B0H15DRAFT_792741</name>
</gene>
<organism evidence="1 2">
    <name type="scientific">Mycena belliarum</name>
    <dbReference type="NCBI Taxonomy" id="1033014"/>
    <lineage>
        <taxon>Eukaryota</taxon>
        <taxon>Fungi</taxon>
        <taxon>Dikarya</taxon>
        <taxon>Basidiomycota</taxon>
        <taxon>Agaricomycotina</taxon>
        <taxon>Agaricomycetes</taxon>
        <taxon>Agaricomycetidae</taxon>
        <taxon>Agaricales</taxon>
        <taxon>Marasmiineae</taxon>
        <taxon>Mycenaceae</taxon>
        <taxon>Mycena</taxon>
    </lineage>
</organism>
<sequence length="599" mass="68614">IGTVDCARHNMKRPNGVGDLQRGEKYINMDWMLWMSLVGYDLLVQLIISYDIVCQWHINIWKRLQKYSPALIERAGKHYYMWLIPKFHLPAHIEACNILYSFNLTPFVGQTDGEAPERGWANANPLASSTKEMGPGSRRDVLDDHFNDWNHKKIVALGRTLLERVKKAVGEMVDKQRDLVESEASLPSETLEPWKKATEMWELDPTNPNPFNVAEKHDSLQAIRGRIAEETKNAVEGDLADDVRGDLHASEMIAMGMQLEQQQRALTADIGALKLHATDGQKTTMLERGNKLRRKIANWIATQTDFQPALASLRAAEDQARAKAARSQPTAGIPVHSISLWLPSKQMAHPGTAAKETHARYEFDMREANAHEALEEIRRLLLVRTHHYKFKDQNVEGVEAQTRARTSIQILDELIRRQVSDYKAARLALTRLAPLLHETHWQLILKELLQDDEAMREATNEALRVEWAKTRARAHRWTEEVDLLEEEMRRTLVFLDWKVSWWQGLQEGRPEQDDPILREGLNAYATRQADIFAEMKAGFEKAWADVPTWIAMGREGVAADREQGEGAAHYLLYLPVLLNNYTLLAETCATYLCRRHHKS</sequence>
<evidence type="ECO:0000313" key="1">
    <source>
        <dbReference type="EMBL" id="KAJ7073553.1"/>
    </source>
</evidence>
<name>A0AAD6TN22_9AGAR</name>
<dbReference type="Proteomes" id="UP001222325">
    <property type="component" value="Unassembled WGS sequence"/>
</dbReference>
<comment type="caution">
    <text evidence="1">The sequence shown here is derived from an EMBL/GenBank/DDBJ whole genome shotgun (WGS) entry which is preliminary data.</text>
</comment>
<dbReference type="Pfam" id="PF18758">
    <property type="entry name" value="KDZ"/>
    <property type="match status" value="1"/>
</dbReference>
<evidence type="ECO:0000313" key="2">
    <source>
        <dbReference type="Proteomes" id="UP001222325"/>
    </source>
</evidence>
<dbReference type="EMBL" id="JARJCN010000111">
    <property type="protein sequence ID" value="KAJ7073553.1"/>
    <property type="molecule type" value="Genomic_DNA"/>
</dbReference>
<keyword evidence="2" id="KW-1185">Reference proteome</keyword>